<keyword evidence="6" id="KW-1185">Reference proteome</keyword>
<dbReference type="AlphaFoldDB" id="A0A6I3M479"/>
<feature type="transmembrane region" description="Helical" evidence="2">
    <location>
        <begin position="400"/>
        <end position="424"/>
    </location>
</feature>
<protein>
    <submittedName>
        <fullName evidence="5">Serine hydrolase</fullName>
    </submittedName>
</protein>
<proteinExistence type="predicted"/>
<organism evidence="5 6">
    <name type="scientific">Agromyces bracchium</name>
    <dbReference type="NCBI Taxonomy" id="88376"/>
    <lineage>
        <taxon>Bacteria</taxon>
        <taxon>Bacillati</taxon>
        <taxon>Actinomycetota</taxon>
        <taxon>Actinomycetes</taxon>
        <taxon>Micrococcales</taxon>
        <taxon>Microbacteriaceae</taxon>
        <taxon>Agromyces</taxon>
    </lineage>
</organism>
<comment type="caution">
    <text evidence="5">The sequence shown here is derived from an EMBL/GenBank/DDBJ whole genome shotgun (WGS) entry which is preliminary data.</text>
</comment>
<dbReference type="InterPro" id="IPR050491">
    <property type="entry name" value="AmpC-like"/>
</dbReference>
<feature type="transmembrane region" description="Helical" evidence="2">
    <location>
        <begin position="364"/>
        <end position="388"/>
    </location>
</feature>
<feature type="chain" id="PRO_5026278246" evidence="3">
    <location>
        <begin position="21"/>
        <end position="509"/>
    </location>
</feature>
<feature type="compositionally biased region" description="Basic and acidic residues" evidence="1">
    <location>
        <begin position="498"/>
        <end position="509"/>
    </location>
</feature>
<dbReference type="Gene3D" id="3.40.710.10">
    <property type="entry name" value="DD-peptidase/beta-lactamase superfamily"/>
    <property type="match status" value="1"/>
</dbReference>
<dbReference type="PANTHER" id="PTHR46825:SF9">
    <property type="entry name" value="BETA-LACTAMASE-RELATED DOMAIN-CONTAINING PROTEIN"/>
    <property type="match status" value="1"/>
</dbReference>
<evidence type="ECO:0000256" key="3">
    <source>
        <dbReference type="SAM" id="SignalP"/>
    </source>
</evidence>
<dbReference type="GO" id="GO:0016787">
    <property type="term" value="F:hydrolase activity"/>
    <property type="evidence" value="ECO:0007669"/>
    <property type="project" value="UniProtKB-KW"/>
</dbReference>
<dbReference type="InterPro" id="IPR012338">
    <property type="entry name" value="Beta-lactam/transpept-like"/>
</dbReference>
<accession>A0A6I3M479</accession>
<keyword evidence="2" id="KW-1133">Transmembrane helix</keyword>
<sequence>MLGLLAVLTLGLSGASPASAPDNTSIDAFIAQEMPVAGVPGLAYAVVEDGEVSAVGAHGVVRAGSDVDVTTDTPFLSGSISKSFTALAVMQLVEAGSIGLDERLSRHLADFDGQPAGDITIRELLSHTSGYSTLQGNASHTDTGGGTDELARIVDALAAVAPAHAPGERWEYSNTNYQILGRVIEVASGEEYQAYVEENLLDPIGMIDSFVADGGTYDTMATGHRPWFWTKLPLSENTTDRTTAPQGGIIASATDLARYLQTMMNGEDDILTAENKALMMRPASTASPFYGLGWFIDSDNGTVWHSGATPGNETLATMMPTENRAVVVLVNGGSGMGFGETTELRNGITARALDLEYDGEGSRWFQQITFIALVLSPFAYLFSMIWAWRRREQLRAKTGFAGTFSLWFPLLTTVVAAWVIVSLVPGLLGSPIGTIALFQPDLGLALIATAIMGVLWAVFRLGVAYTGRSSRQRRDGAKAGTEDQPETITDASAAVDGAEPHEVIGRARP</sequence>
<feature type="transmembrane region" description="Helical" evidence="2">
    <location>
        <begin position="444"/>
        <end position="465"/>
    </location>
</feature>
<dbReference type="Pfam" id="PF00144">
    <property type="entry name" value="Beta-lactamase"/>
    <property type="match status" value="1"/>
</dbReference>
<gene>
    <name evidence="5" type="ORF">GJ743_00725</name>
</gene>
<dbReference type="EMBL" id="WMLB01000003">
    <property type="protein sequence ID" value="MTH66892.1"/>
    <property type="molecule type" value="Genomic_DNA"/>
</dbReference>
<name>A0A6I3M479_9MICO</name>
<keyword evidence="2" id="KW-0472">Membrane</keyword>
<evidence type="ECO:0000259" key="4">
    <source>
        <dbReference type="Pfam" id="PF00144"/>
    </source>
</evidence>
<dbReference type="OrthoDB" id="3174977at2"/>
<evidence type="ECO:0000256" key="1">
    <source>
        <dbReference type="SAM" id="MobiDB-lite"/>
    </source>
</evidence>
<keyword evidence="2" id="KW-0812">Transmembrane</keyword>
<evidence type="ECO:0000313" key="6">
    <source>
        <dbReference type="Proteomes" id="UP000433071"/>
    </source>
</evidence>
<feature type="compositionally biased region" description="Basic and acidic residues" evidence="1">
    <location>
        <begin position="472"/>
        <end position="481"/>
    </location>
</feature>
<reference evidence="5 6" key="1">
    <citation type="submission" date="2019-11" db="EMBL/GenBank/DDBJ databases">
        <title>Agromyces kandeliae sp. nov., isolated from mangrove soil.</title>
        <authorList>
            <person name="Wang R."/>
        </authorList>
    </citation>
    <scope>NUCLEOTIDE SEQUENCE [LARGE SCALE GENOMIC DNA]</scope>
    <source>
        <strain evidence="5 6">JCM 11433</strain>
    </source>
</reference>
<dbReference type="Proteomes" id="UP000433071">
    <property type="component" value="Unassembled WGS sequence"/>
</dbReference>
<dbReference type="PANTHER" id="PTHR46825">
    <property type="entry name" value="D-ALANYL-D-ALANINE-CARBOXYPEPTIDASE/ENDOPEPTIDASE AMPH"/>
    <property type="match status" value="1"/>
</dbReference>
<dbReference type="RefSeq" id="WP_155050112.1">
    <property type="nucleotide sequence ID" value="NZ_BAAAIB010000001.1"/>
</dbReference>
<keyword evidence="5" id="KW-0378">Hydrolase</keyword>
<feature type="region of interest" description="Disordered" evidence="1">
    <location>
        <begin position="472"/>
        <end position="509"/>
    </location>
</feature>
<dbReference type="InterPro" id="IPR001466">
    <property type="entry name" value="Beta-lactam-related"/>
</dbReference>
<dbReference type="SUPFAM" id="SSF56601">
    <property type="entry name" value="beta-lactamase/transpeptidase-like"/>
    <property type="match status" value="1"/>
</dbReference>
<evidence type="ECO:0000313" key="5">
    <source>
        <dbReference type="EMBL" id="MTH66892.1"/>
    </source>
</evidence>
<feature type="domain" description="Beta-lactamase-related" evidence="4">
    <location>
        <begin position="27"/>
        <end position="339"/>
    </location>
</feature>
<evidence type="ECO:0000256" key="2">
    <source>
        <dbReference type="SAM" id="Phobius"/>
    </source>
</evidence>
<keyword evidence="3" id="KW-0732">Signal</keyword>
<feature type="signal peptide" evidence="3">
    <location>
        <begin position="1"/>
        <end position="20"/>
    </location>
</feature>